<reference evidence="2" key="1">
    <citation type="submission" date="2015-07" db="EMBL/GenBank/DDBJ databases">
        <title>Adaptation to a free-living lifestyle via gene acquisitions in the diplomonad Trepomonas sp. PC1.</title>
        <authorList>
            <person name="Xu F."/>
            <person name="Jerlstrom-Hultqvist J."/>
            <person name="Kolisko M."/>
            <person name="Simpson A.G.B."/>
            <person name="Roger A.J."/>
            <person name="Svard S.G."/>
            <person name="Andersson J.O."/>
        </authorList>
    </citation>
    <scope>NUCLEOTIDE SEQUENCE</scope>
    <source>
        <strain evidence="2">PC1</strain>
    </source>
</reference>
<dbReference type="Pfam" id="PF12796">
    <property type="entry name" value="Ank_2"/>
    <property type="match status" value="2"/>
</dbReference>
<accession>A0A146KIW5</accession>
<protein>
    <submittedName>
        <fullName evidence="2">Ankyrin repeat-containing protein</fullName>
    </submittedName>
</protein>
<dbReference type="SUPFAM" id="SSF48403">
    <property type="entry name" value="Ankyrin repeat"/>
    <property type="match status" value="1"/>
</dbReference>
<organism evidence="2">
    <name type="scientific">Trepomonas sp. PC1</name>
    <dbReference type="NCBI Taxonomy" id="1076344"/>
    <lineage>
        <taxon>Eukaryota</taxon>
        <taxon>Metamonada</taxon>
        <taxon>Diplomonadida</taxon>
        <taxon>Hexamitidae</taxon>
        <taxon>Hexamitinae</taxon>
        <taxon>Trepomonas</taxon>
    </lineage>
</organism>
<name>A0A146KIW5_9EUKA</name>
<dbReference type="Gene3D" id="1.25.40.20">
    <property type="entry name" value="Ankyrin repeat-containing domain"/>
    <property type="match status" value="2"/>
</dbReference>
<dbReference type="InterPro" id="IPR036770">
    <property type="entry name" value="Ankyrin_rpt-contain_sf"/>
</dbReference>
<dbReference type="InterPro" id="IPR002110">
    <property type="entry name" value="Ankyrin_rpt"/>
</dbReference>
<feature type="coiled-coil region" evidence="1">
    <location>
        <begin position="344"/>
        <end position="538"/>
    </location>
</feature>
<dbReference type="SMART" id="SM00248">
    <property type="entry name" value="ANK"/>
    <property type="match status" value="5"/>
</dbReference>
<sequence length="567" mass="65275">KEEWFQLAKTSNPTELRKYVKIYQRSRDQRGWTALMHATDQNNIQNVKFLLDYERDTHSPSNHTALMVAVEKHNNDCVKMLICQAGAKTGPGDLKYKQGSTALILAAEALNTTAFDLLLPYEKFVSQFSDEHVQAFYHVECVGQKLDSVNRTPLVYAVFQKNFSQKYQHLLENLVFDSVDKYGLTALHYAVIFSNCEAVQFLKKHFLMKSSVKRGAYPLRTTALMIAAVNQQKELILMLKEEKSLRNELGQSALMLYKGSDHEVLEALGENDEITATHQTSYGAQNDAFSQDPRFASQNLKQLTKEIAEITDNQQIKIQVKNQIKTLEQKFLETVVSNQSETAQQKLVQENLQLKEEVDHEKEASSLKEIQHSLEMDSLLEQLRQKDELIKKLNEKIENLHSSLQDQANVKNQTESDFKNQIITQYQVHQNDLMAKNLIIEKQKAEIANLKQQIEDLVNQVQNGKVIFLNSQTNLQTEIREKNDQILEVQQKLNETNRDHLNTFNQMQIQIKKLQSEKQTLLKENSLLKDELSAQKEENSRIAVLEEVLGQSQLQLGEAQQKLEEME</sequence>
<keyword evidence="1" id="KW-0175">Coiled coil</keyword>
<dbReference type="EMBL" id="GDID01001407">
    <property type="protein sequence ID" value="JAP95199.1"/>
    <property type="molecule type" value="Transcribed_RNA"/>
</dbReference>
<evidence type="ECO:0000256" key="1">
    <source>
        <dbReference type="SAM" id="Coils"/>
    </source>
</evidence>
<dbReference type="PANTHER" id="PTHR24184:SF11">
    <property type="entry name" value="ANKYRIN REPEAT AND SOCS BOX CONTAINING 3"/>
    <property type="match status" value="1"/>
</dbReference>
<evidence type="ECO:0000313" key="2">
    <source>
        <dbReference type="EMBL" id="JAP95199.1"/>
    </source>
</evidence>
<dbReference type="PANTHER" id="PTHR24184">
    <property type="entry name" value="SI:CH211-189E2.2"/>
    <property type="match status" value="1"/>
</dbReference>
<gene>
    <name evidence="2" type="ORF">TPC1_11890</name>
</gene>
<dbReference type="AlphaFoldDB" id="A0A146KIW5"/>
<proteinExistence type="predicted"/>
<feature type="non-terminal residue" evidence="2">
    <location>
        <position position="567"/>
    </location>
</feature>
<feature type="non-terminal residue" evidence="2">
    <location>
        <position position="1"/>
    </location>
</feature>